<evidence type="ECO:0000256" key="1">
    <source>
        <dbReference type="SAM" id="MobiDB-lite"/>
    </source>
</evidence>
<organism evidence="3 4">
    <name type="scientific">Actinomadura alba</name>
    <dbReference type="NCBI Taxonomy" id="406431"/>
    <lineage>
        <taxon>Bacteria</taxon>
        <taxon>Bacillati</taxon>
        <taxon>Actinomycetota</taxon>
        <taxon>Actinomycetes</taxon>
        <taxon>Streptosporangiales</taxon>
        <taxon>Thermomonosporaceae</taxon>
        <taxon>Actinomadura</taxon>
    </lineage>
</organism>
<accession>A0ABR7LRN8</accession>
<name>A0ABR7LRN8_9ACTN</name>
<keyword evidence="4" id="KW-1185">Reference proteome</keyword>
<proteinExistence type="predicted"/>
<evidence type="ECO:0000313" key="4">
    <source>
        <dbReference type="Proteomes" id="UP000805614"/>
    </source>
</evidence>
<gene>
    <name evidence="3" type="ORF">HKK74_16455</name>
</gene>
<keyword evidence="2" id="KW-0812">Transmembrane</keyword>
<keyword evidence="2" id="KW-0472">Membrane</keyword>
<reference evidence="3 4" key="1">
    <citation type="submission" date="2020-06" db="EMBL/GenBank/DDBJ databases">
        <title>Actinomadura xiongansis sp. nov., isolated from soil of Baiyangdian.</title>
        <authorList>
            <person name="Zhang X."/>
        </authorList>
    </citation>
    <scope>NUCLEOTIDE SEQUENCE [LARGE SCALE GENOMIC DNA]</scope>
    <source>
        <strain evidence="3 4">HBUM206468</strain>
    </source>
</reference>
<dbReference type="EMBL" id="JABVEC010000011">
    <property type="protein sequence ID" value="MBC6467083.1"/>
    <property type="molecule type" value="Genomic_DNA"/>
</dbReference>
<protein>
    <submittedName>
        <fullName evidence="3">DUF4282 domain-containing protein</fullName>
    </submittedName>
</protein>
<dbReference type="Proteomes" id="UP000805614">
    <property type="component" value="Unassembled WGS sequence"/>
</dbReference>
<dbReference type="RefSeq" id="WP_187244097.1">
    <property type="nucleotide sequence ID" value="NZ_BAAAOK010000004.1"/>
</dbReference>
<dbReference type="InterPro" id="IPR025557">
    <property type="entry name" value="DUF4282"/>
</dbReference>
<dbReference type="Pfam" id="PF14110">
    <property type="entry name" value="DUF4282"/>
    <property type="match status" value="1"/>
</dbReference>
<feature type="region of interest" description="Disordered" evidence="1">
    <location>
        <begin position="1"/>
        <end position="30"/>
    </location>
</feature>
<comment type="caution">
    <text evidence="3">The sequence shown here is derived from an EMBL/GenBank/DDBJ whole genome shotgun (WGS) entry which is preliminary data.</text>
</comment>
<keyword evidence="2" id="KW-1133">Transmembrane helix</keyword>
<sequence length="142" mass="15619">MATPYGPGQQGGWPQQPAQPHYQQQPYRPPTGRRLDNDKGFFGALFDFSFDNFIAPKLVKFLYVLSLIITTIYAIGVLIFGLISIAAGDGGPSTLSGLLLIVLSPLVWMVGLIVTRLYLELAIVMFKISDDIKDIRDSGGMR</sequence>
<evidence type="ECO:0000256" key="2">
    <source>
        <dbReference type="SAM" id="Phobius"/>
    </source>
</evidence>
<evidence type="ECO:0000313" key="3">
    <source>
        <dbReference type="EMBL" id="MBC6467083.1"/>
    </source>
</evidence>
<feature type="transmembrane region" description="Helical" evidence="2">
    <location>
        <begin position="98"/>
        <end position="119"/>
    </location>
</feature>
<feature type="transmembrane region" description="Helical" evidence="2">
    <location>
        <begin position="61"/>
        <end position="86"/>
    </location>
</feature>
<feature type="compositionally biased region" description="Low complexity" evidence="1">
    <location>
        <begin position="1"/>
        <end position="26"/>
    </location>
</feature>